<sequence length="154" mass="17670">MTIHFDRMTEPEIANYVTWLIDDYAKDVARNYQLPMVLAQEESTQLIRDLFPDNQPGEGQTIVHVMNGDNRVGILWYAFQAESNRIFIYHILIEEMYRGEGYATAVFEKLERVASEELGATSIGLSVFGTNPDAQRLYKRLGFQEASIAMNKQL</sequence>
<gene>
    <name evidence="2" type="ORF">PTI97_09830</name>
</gene>
<dbReference type="RefSeq" id="WP_274356370.1">
    <property type="nucleotide sequence ID" value="NZ_CP118099.1"/>
</dbReference>
<feature type="domain" description="N-acetyltransferase" evidence="1">
    <location>
        <begin position="3"/>
        <end position="154"/>
    </location>
</feature>
<dbReference type="Gene3D" id="3.40.630.30">
    <property type="match status" value="1"/>
</dbReference>
<dbReference type="SUPFAM" id="SSF55729">
    <property type="entry name" value="Acyl-CoA N-acyltransferases (Nat)"/>
    <property type="match status" value="1"/>
</dbReference>
<protein>
    <submittedName>
        <fullName evidence="2">GNAT family N-acetyltransferase</fullName>
    </submittedName>
</protein>
<organism evidence="2 3">
    <name type="scientific">Exiguobacterium marinum</name>
    <dbReference type="NCBI Taxonomy" id="273528"/>
    <lineage>
        <taxon>Bacteria</taxon>
        <taxon>Bacillati</taxon>
        <taxon>Bacillota</taxon>
        <taxon>Bacilli</taxon>
        <taxon>Bacillales</taxon>
        <taxon>Bacillales Family XII. Incertae Sedis</taxon>
        <taxon>Exiguobacterium</taxon>
    </lineage>
</organism>
<dbReference type="Proteomes" id="UP001213680">
    <property type="component" value="Chromosome"/>
</dbReference>
<evidence type="ECO:0000313" key="2">
    <source>
        <dbReference type="EMBL" id="WDH75118.1"/>
    </source>
</evidence>
<dbReference type="CDD" id="cd04301">
    <property type="entry name" value="NAT_SF"/>
    <property type="match status" value="1"/>
</dbReference>
<name>A0ABY7WX61_9BACL</name>
<reference evidence="2 3" key="1">
    <citation type="submission" date="2023-02" db="EMBL/GenBank/DDBJ databases">
        <title>A bacterium isolated from plastisphere.</title>
        <authorList>
            <person name="Sun Y."/>
        </authorList>
    </citation>
    <scope>NUCLEOTIDE SEQUENCE [LARGE SCALE GENOMIC DNA]</scope>
    <source>
        <strain evidence="3">a-1</strain>
    </source>
</reference>
<dbReference type="InterPro" id="IPR000182">
    <property type="entry name" value="GNAT_dom"/>
</dbReference>
<dbReference type="InterPro" id="IPR016181">
    <property type="entry name" value="Acyl_CoA_acyltransferase"/>
</dbReference>
<dbReference type="EMBL" id="CP118099">
    <property type="protein sequence ID" value="WDH75118.1"/>
    <property type="molecule type" value="Genomic_DNA"/>
</dbReference>
<proteinExistence type="predicted"/>
<dbReference type="PROSITE" id="PS51186">
    <property type="entry name" value="GNAT"/>
    <property type="match status" value="1"/>
</dbReference>
<evidence type="ECO:0000259" key="1">
    <source>
        <dbReference type="PROSITE" id="PS51186"/>
    </source>
</evidence>
<accession>A0ABY7WX61</accession>
<dbReference type="Pfam" id="PF00583">
    <property type="entry name" value="Acetyltransf_1"/>
    <property type="match status" value="1"/>
</dbReference>
<evidence type="ECO:0000313" key="3">
    <source>
        <dbReference type="Proteomes" id="UP001213680"/>
    </source>
</evidence>
<keyword evidence="3" id="KW-1185">Reference proteome</keyword>